<dbReference type="InterPro" id="IPR008978">
    <property type="entry name" value="HSP20-like_chaperone"/>
</dbReference>
<evidence type="ECO:0000313" key="4">
    <source>
        <dbReference type="EMBL" id="KTD20301.1"/>
    </source>
</evidence>
<protein>
    <submittedName>
        <fullName evidence="4">Heat shock protein, Hsp20 family</fullName>
    </submittedName>
</protein>
<keyword evidence="4" id="KW-0346">Stress response</keyword>
<evidence type="ECO:0000313" key="5">
    <source>
        <dbReference type="Proteomes" id="UP000054997"/>
    </source>
</evidence>
<dbReference type="InterPro" id="IPR002068">
    <property type="entry name" value="A-crystallin/Hsp20_dom"/>
</dbReference>
<sequence length="148" mass="17458">MSLIKRDQQSWPRDYFNTMLNQFLRPFDYEEGKSAETNLWSPAVDIKEKNDKYIVIADLPGVEKDNIDVSLENNTLTIKGERKYEKKEEEEGFSRIERMQGQFYRRFVLPESTDESKIKAKYKKGVLEITIPKKENTKAKKITVQVED</sequence>
<dbReference type="InterPro" id="IPR031107">
    <property type="entry name" value="Small_HSP"/>
</dbReference>
<feature type="domain" description="SHSP" evidence="3">
    <location>
        <begin position="34"/>
        <end position="147"/>
    </location>
</feature>
<dbReference type="PATRIC" id="fig|45068.5.peg.1794"/>
<dbReference type="Gene3D" id="2.60.40.790">
    <property type="match status" value="1"/>
</dbReference>
<dbReference type="Proteomes" id="UP000054997">
    <property type="component" value="Unassembled WGS sequence"/>
</dbReference>
<accession>A0A0W0VK22</accession>
<evidence type="ECO:0000256" key="2">
    <source>
        <dbReference type="RuleBase" id="RU003616"/>
    </source>
</evidence>
<dbReference type="RefSeq" id="WP_065238310.1">
    <property type="nucleotide sequence ID" value="NZ_CAAAHZ010000010.1"/>
</dbReference>
<comment type="similarity">
    <text evidence="1 2">Belongs to the small heat shock protein (HSP20) family.</text>
</comment>
<dbReference type="STRING" id="45068.Llon_1654"/>
<gene>
    <name evidence="4" type="ORF">Llon_1654</name>
</gene>
<keyword evidence="5" id="KW-1185">Reference proteome</keyword>
<reference evidence="4 5" key="1">
    <citation type="submission" date="2015-11" db="EMBL/GenBank/DDBJ databases">
        <title>Genomic analysis of 38 Legionella species identifies large and diverse effector repertoires.</title>
        <authorList>
            <person name="Burstein D."/>
            <person name="Amaro F."/>
            <person name="Zusman T."/>
            <person name="Lifshitz Z."/>
            <person name="Cohen O."/>
            <person name="Gilbert J.A."/>
            <person name="Pupko T."/>
            <person name="Shuman H.A."/>
            <person name="Segal G."/>
        </authorList>
    </citation>
    <scope>NUCLEOTIDE SEQUENCE [LARGE SCALE GENOMIC DNA]</scope>
    <source>
        <strain evidence="4 5">ATCC 49505</strain>
    </source>
</reference>
<dbReference type="EMBL" id="LNYK01000026">
    <property type="protein sequence ID" value="KTD20301.1"/>
    <property type="molecule type" value="Genomic_DNA"/>
</dbReference>
<dbReference type="OrthoDB" id="9792695at2"/>
<dbReference type="PROSITE" id="PS01031">
    <property type="entry name" value="SHSP"/>
    <property type="match status" value="1"/>
</dbReference>
<dbReference type="Pfam" id="PF00011">
    <property type="entry name" value="HSP20"/>
    <property type="match status" value="1"/>
</dbReference>
<dbReference type="AlphaFoldDB" id="A0A0W0VK22"/>
<dbReference type="SUPFAM" id="SSF49764">
    <property type="entry name" value="HSP20-like chaperones"/>
    <property type="match status" value="1"/>
</dbReference>
<comment type="caution">
    <text evidence="4">The sequence shown here is derived from an EMBL/GenBank/DDBJ whole genome shotgun (WGS) entry which is preliminary data.</text>
</comment>
<organism evidence="4 5">
    <name type="scientific">Legionella londiniensis</name>
    <dbReference type="NCBI Taxonomy" id="45068"/>
    <lineage>
        <taxon>Bacteria</taxon>
        <taxon>Pseudomonadati</taxon>
        <taxon>Pseudomonadota</taxon>
        <taxon>Gammaproteobacteria</taxon>
        <taxon>Legionellales</taxon>
        <taxon>Legionellaceae</taxon>
        <taxon>Legionella</taxon>
    </lineage>
</organism>
<proteinExistence type="inferred from homology"/>
<evidence type="ECO:0000256" key="1">
    <source>
        <dbReference type="PROSITE-ProRule" id="PRU00285"/>
    </source>
</evidence>
<dbReference type="PANTHER" id="PTHR11527">
    <property type="entry name" value="HEAT-SHOCK PROTEIN 20 FAMILY MEMBER"/>
    <property type="match status" value="1"/>
</dbReference>
<evidence type="ECO:0000259" key="3">
    <source>
        <dbReference type="PROSITE" id="PS01031"/>
    </source>
</evidence>
<name>A0A0W0VK22_9GAMM</name>
<dbReference type="CDD" id="cd06464">
    <property type="entry name" value="ACD_sHsps-like"/>
    <property type="match status" value="1"/>
</dbReference>